<evidence type="ECO:0000313" key="2">
    <source>
        <dbReference type="EMBL" id="KAK5811559.1"/>
    </source>
</evidence>
<feature type="region of interest" description="Disordered" evidence="1">
    <location>
        <begin position="1"/>
        <end position="63"/>
    </location>
</feature>
<feature type="compositionally biased region" description="Basic and acidic residues" evidence="1">
    <location>
        <begin position="8"/>
        <end position="34"/>
    </location>
</feature>
<dbReference type="EMBL" id="JARKNE010000008">
    <property type="protein sequence ID" value="KAK5811559.1"/>
    <property type="molecule type" value="Genomic_DNA"/>
</dbReference>
<name>A0ABR0P080_GOSAR</name>
<keyword evidence="3" id="KW-1185">Reference proteome</keyword>
<sequence>MDLVQEPQGRDLVDLQRNNGKDVLFEDQSRKDSGGHYNGQNEDNRGYKKGKTKEIGPLNASGPINKRNKESFVGLKLVHINSNKFTQSSRKLTNGLGLEVHSPDQAWRLMDRTTQEEVSQQATAGFDNSDRNLAAVEITAELASEGEALSTEGVPDVHQIASNFKENVTGVGMVDVGSLDSGKHTAVAFFENKTPMFSNSPLASVGALNSGKGLKIKGKKSKLNKSLHRGNVRFKHASHHRVSLKNPWSSWPKVFRPLQRRILMMVVIPEMMNILRGLLPLGCAIRKFIRAFREYYSEHGLDIVCLVEPRDLGFSRPAFTWQRGNTYIRDVYGFLRARKRTLLRSLNSIQKAIDQFSSSQLAQKEEEIRDELEIVIEHEDLLWR</sequence>
<protein>
    <submittedName>
        <fullName evidence="2">Uncharacterized protein</fullName>
    </submittedName>
</protein>
<gene>
    <name evidence="2" type="ORF">PVK06_026905</name>
</gene>
<accession>A0ABR0P080</accession>
<comment type="caution">
    <text evidence="2">The sequence shown here is derived from an EMBL/GenBank/DDBJ whole genome shotgun (WGS) entry which is preliminary data.</text>
</comment>
<organism evidence="2 3">
    <name type="scientific">Gossypium arboreum</name>
    <name type="common">Tree cotton</name>
    <name type="synonym">Gossypium nanking</name>
    <dbReference type="NCBI Taxonomy" id="29729"/>
    <lineage>
        <taxon>Eukaryota</taxon>
        <taxon>Viridiplantae</taxon>
        <taxon>Streptophyta</taxon>
        <taxon>Embryophyta</taxon>
        <taxon>Tracheophyta</taxon>
        <taxon>Spermatophyta</taxon>
        <taxon>Magnoliopsida</taxon>
        <taxon>eudicotyledons</taxon>
        <taxon>Gunneridae</taxon>
        <taxon>Pentapetalae</taxon>
        <taxon>rosids</taxon>
        <taxon>malvids</taxon>
        <taxon>Malvales</taxon>
        <taxon>Malvaceae</taxon>
        <taxon>Malvoideae</taxon>
        <taxon>Gossypium</taxon>
    </lineage>
</organism>
<dbReference type="Proteomes" id="UP001358586">
    <property type="component" value="Chromosome 8"/>
</dbReference>
<proteinExistence type="predicted"/>
<evidence type="ECO:0000313" key="3">
    <source>
        <dbReference type="Proteomes" id="UP001358586"/>
    </source>
</evidence>
<reference evidence="2 3" key="1">
    <citation type="submission" date="2023-03" db="EMBL/GenBank/DDBJ databases">
        <title>WGS of Gossypium arboreum.</title>
        <authorList>
            <person name="Yu D."/>
        </authorList>
    </citation>
    <scope>NUCLEOTIDE SEQUENCE [LARGE SCALE GENOMIC DNA]</scope>
    <source>
        <tissue evidence="2">Leaf</tissue>
    </source>
</reference>
<evidence type="ECO:0000256" key="1">
    <source>
        <dbReference type="SAM" id="MobiDB-lite"/>
    </source>
</evidence>